<gene>
    <name evidence="1" type="ORF">GKQ77_11995</name>
</gene>
<reference evidence="1 2" key="1">
    <citation type="submission" date="2019-11" db="EMBL/GenBank/DDBJ databases">
        <authorList>
            <person name="Ay H."/>
        </authorList>
    </citation>
    <scope>NUCLEOTIDE SEQUENCE [LARGE SCALE GENOMIC DNA]</scope>
    <source>
        <strain evidence="1 2">BG9H</strain>
    </source>
</reference>
<dbReference type="PANTHER" id="PTHR33477">
    <property type="entry name" value="P-LOOP NTPASE DOMAIN-CONTAINING PROTEIN LPA1 HOMOLOG 1"/>
    <property type="match status" value="1"/>
</dbReference>
<sequence length="307" mass="33482">MNATTPGIEVHTGSQRLPFSEGLLASSFMTAGVLPGEAFPAARRVHERLTAQALPLVTTRTLRDLACTVLSEIDEQHARRYRRWQRVDNLQAPLIVLLGGVTGVGKSTIATQLAVRLRMTRVISTDTVREVLRAAVPPDLLPALHTSSFHVVPSPCPTPEEPAEALITSFREQVQAVSVGARAVIARAVEEQTSIIVEGSHVVPGHLAHWARQFPRTLLLPVVLTVSDADTHRNHFLRRGRETGSRVGERYLREFDNIRLIQAWLRDQAVDHGVTVIEVTESEAVLQDIVAVIADTASAKGAGAERG</sequence>
<dbReference type="InterPro" id="IPR027417">
    <property type="entry name" value="P-loop_NTPase"/>
</dbReference>
<dbReference type="RefSeq" id="WP_219688699.1">
    <property type="nucleotide sequence ID" value="NZ_WMBF01000095.1"/>
</dbReference>
<dbReference type="Proteomes" id="UP001197114">
    <property type="component" value="Unassembled WGS sequence"/>
</dbReference>
<accession>A0ABS6YLI6</accession>
<evidence type="ECO:0000313" key="2">
    <source>
        <dbReference type="Proteomes" id="UP001197114"/>
    </source>
</evidence>
<dbReference type="PANTHER" id="PTHR33477:SF3">
    <property type="entry name" value="P-LOOP NTPASE DOMAIN-CONTAINING PROTEIN LPA1 HOMOLOG 1"/>
    <property type="match status" value="1"/>
</dbReference>
<dbReference type="Gene3D" id="3.40.50.300">
    <property type="entry name" value="P-loop containing nucleotide triphosphate hydrolases"/>
    <property type="match status" value="1"/>
</dbReference>
<dbReference type="SUPFAM" id="SSF52540">
    <property type="entry name" value="P-loop containing nucleoside triphosphate hydrolases"/>
    <property type="match status" value="1"/>
</dbReference>
<dbReference type="Pfam" id="PF13671">
    <property type="entry name" value="AAA_33"/>
    <property type="match status" value="1"/>
</dbReference>
<comment type="caution">
    <text evidence="1">The sequence shown here is derived from an EMBL/GenBank/DDBJ whole genome shotgun (WGS) entry which is preliminary data.</text>
</comment>
<evidence type="ECO:0008006" key="3">
    <source>
        <dbReference type="Google" id="ProtNLM"/>
    </source>
</evidence>
<evidence type="ECO:0000313" key="1">
    <source>
        <dbReference type="EMBL" id="MBW5422275.1"/>
    </source>
</evidence>
<proteinExistence type="predicted"/>
<keyword evidence="2" id="KW-1185">Reference proteome</keyword>
<organism evidence="1 2">
    <name type="scientific">Streptomyces anatolicus</name>
    <dbReference type="NCBI Taxonomy" id="2675858"/>
    <lineage>
        <taxon>Bacteria</taxon>
        <taxon>Bacillati</taxon>
        <taxon>Actinomycetota</taxon>
        <taxon>Actinomycetes</taxon>
        <taxon>Kitasatosporales</taxon>
        <taxon>Streptomycetaceae</taxon>
        <taxon>Streptomyces</taxon>
    </lineage>
</organism>
<protein>
    <recommendedName>
        <fullName evidence="3">2-phosphoglycerate kinase</fullName>
    </recommendedName>
</protein>
<dbReference type="EMBL" id="WMBF01000095">
    <property type="protein sequence ID" value="MBW5422275.1"/>
    <property type="molecule type" value="Genomic_DNA"/>
</dbReference>
<name>A0ABS6YLI6_9ACTN</name>